<dbReference type="RefSeq" id="WP_201095346.1">
    <property type="nucleotide sequence ID" value="NZ_CP067393.1"/>
</dbReference>
<dbReference type="KEGG" id="eaz:JHT90_06455"/>
<evidence type="ECO:0000313" key="2">
    <source>
        <dbReference type="Proteomes" id="UP000595278"/>
    </source>
</evidence>
<dbReference type="AlphaFoldDB" id="A0A974NHE1"/>
<sequence length="236" mass="27338">MAIFNSGQILVRYGGTSLASYLYEFVCKIERKCKAYRVPTMTDLLNEVVEHSRDEISLAHNINQYMMEQAVKVIYRSINRDCRDIIEQQLQVNKKFDATNPEFDNCEFVFLHHRVLGTNVELLIELQKYIEEYAKNLVSNGIQANVTFSLTVPQLVLDKLNKGAVSKYLDQVTNPNIENKTIPNTYLLRLGEMRRKKTREQGVYCYLKAADILWAHNDSYCDVPDENPDFIVLTVK</sequence>
<dbReference type="EMBL" id="CP067393">
    <property type="protein sequence ID" value="QQP86880.1"/>
    <property type="molecule type" value="Genomic_DNA"/>
</dbReference>
<organism evidence="1 2">
    <name type="scientific">Entomomonas asaccharolytica</name>
    <dbReference type="NCBI Taxonomy" id="2785331"/>
    <lineage>
        <taxon>Bacteria</taxon>
        <taxon>Pseudomonadati</taxon>
        <taxon>Pseudomonadota</taxon>
        <taxon>Gammaproteobacteria</taxon>
        <taxon>Pseudomonadales</taxon>
        <taxon>Pseudomonadaceae</taxon>
        <taxon>Entomomonas</taxon>
    </lineage>
</organism>
<reference evidence="1 2" key="1">
    <citation type="submission" date="2021-01" db="EMBL/GenBank/DDBJ databases">
        <title>Entomomonas sp. F2A isolated from a house cricket (Acheta domesticus).</title>
        <authorList>
            <person name="Spergser J."/>
            <person name="Busse H.-J."/>
        </authorList>
    </citation>
    <scope>NUCLEOTIDE SEQUENCE [LARGE SCALE GENOMIC DNA]</scope>
    <source>
        <strain evidence="1 2">F2A</strain>
    </source>
</reference>
<accession>A0A974NHE1</accession>
<proteinExistence type="predicted"/>
<gene>
    <name evidence="1" type="ORF">JHT90_06455</name>
</gene>
<protein>
    <submittedName>
        <fullName evidence="1">Uncharacterized protein</fullName>
    </submittedName>
</protein>
<evidence type="ECO:0000313" key="1">
    <source>
        <dbReference type="EMBL" id="QQP86880.1"/>
    </source>
</evidence>
<dbReference type="Proteomes" id="UP000595278">
    <property type="component" value="Chromosome"/>
</dbReference>
<name>A0A974NHE1_9GAMM</name>
<keyword evidence="2" id="KW-1185">Reference proteome</keyword>